<evidence type="ECO:0000313" key="2">
    <source>
        <dbReference type="EMBL" id="KFK26601.1"/>
    </source>
</evidence>
<feature type="region of interest" description="Disordered" evidence="1">
    <location>
        <begin position="93"/>
        <end position="121"/>
    </location>
</feature>
<evidence type="ECO:0000256" key="1">
    <source>
        <dbReference type="SAM" id="MobiDB-lite"/>
    </source>
</evidence>
<proteinExistence type="predicted"/>
<dbReference type="Proteomes" id="UP000029120">
    <property type="component" value="Chromosome 8"/>
</dbReference>
<feature type="compositionally biased region" description="Low complexity" evidence="1">
    <location>
        <begin position="104"/>
        <end position="121"/>
    </location>
</feature>
<dbReference type="EMBL" id="CM002876">
    <property type="protein sequence ID" value="KFK26601.1"/>
    <property type="molecule type" value="Genomic_DNA"/>
</dbReference>
<protein>
    <submittedName>
        <fullName evidence="2">Uncharacterized protein</fullName>
    </submittedName>
</protein>
<sequence>MREGAKIPIGQQWRDCAEVVLSKPERYAAIRIPCSMDNRNMVSATWIGGDRQWLIRDDSRRQFQVLLPFPELTDIRVGFEALHFLPDQRQPVVSRHTTRRVSSRLRGSSSSSTAAASTSSARRLAPLPQVDMDPVQTWIVTSIQTLWDAFADLSRCGCVRPRSPTPPPASSPLADDEDAEIDEDDD</sequence>
<name>A0A087G9P9_ARAAL</name>
<feature type="compositionally biased region" description="Acidic residues" evidence="1">
    <location>
        <begin position="174"/>
        <end position="186"/>
    </location>
</feature>
<dbReference type="eggNOG" id="KOG0017">
    <property type="taxonomic scope" value="Eukaryota"/>
</dbReference>
<keyword evidence="3" id="KW-1185">Reference proteome</keyword>
<organism evidence="2 3">
    <name type="scientific">Arabis alpina</name>
    <name type="common">Alpine rock-cress</name>
    <dbReference type="NCBI Taxonomy" id="50452"/>
    <lineage>
        <taxon>Eukaryota</taxon>
        <taxon>Viridiplantae</taxon>
        <taxon>Streptophyta</taxon>
        <taxon>Embryophyta</taxon>
        <taxon>Tracheophyta</taxon>
        <taxon>Spermatophyta</taxon>
        <taxon>Magnoliopsida</taxon>
        <taxon>eudicotyledons</taxon>
        <taxon>Gunneridae</taxon>
        <taxon>Pentapetalae</taxon>
        <taxon>rosids</taxon>
        <taxon>malvids</taxon>
        <taxon>Brassicales</taxon>
        <taxon>Brassicaceae</taxon>
        <taxon>Arabideae</taxon>
        <taxon>Arabis</taxon>
    </lineage>
</organism>
<feature type="region of interest" description="Disordered" evidence="1">
    <location>
        <begin position="160"/>
        <end position="186"/>
    </location>
</feature>
<dbReference type="Gramene" id="KFK26601">
    <property type="protein sequence ID" value="KFK26601"/>
    <property type="gene ID" value="AALP_AA8G269800"/>
</dbReference>
<accession>A0A087G9P9</accession>
<reference evidence="3" key="1">
    <citation type="journal article" date="2015" name="Nat. Plants">
        <title>Genome expansion of Arabis alpina linked with retrotransposition and reduced symmetric DNA methylation.</title>
        <authorList>
            <person name="Willing E.M."/>
            <person name="Rawat V."/>
            <person name="Mandakova T."/>
            <person name="Maumus F."/>
            <person name="James G.V."/>
            <person name="Nordstroem K.J."/>
            <person name="Becker C."/>
            <person name="Warthmann N."/>
            <person name="Chica C."/>
            <person name="Szarzynska B."/>
            <person name="Zytnicki M."/>
            <person name="Albani M.C."/>
            <person name="Kiefer C."/>
            <person name="Bergonzi S."/>
            <person name="Castaings L."/>
            <person name="Mateos J.L."/>
            <person name="Berns M.C."/>
            <person name="Bujdoso N."/>
            <person name="Piofczyk T."/>
            <person name="de Lorenzo L."/>
            <person name="Barrero-Sicilia C."/>
            <person name="Mateos I."/>
            <person name="Piednoel M."/>
            <person name="Hagmann J."/>
            <person name="Chen-Min-Tao R."/>
            <person name="Iglesias-Fernandez R."/>
            <person name="Schuster S.C."/>
            <person name="Alonso-Blanco C."/>
            <person name="Roudier F."/>
            <person name="Carbonero P."/>
            <person name="Paz-Ares J."/>
            <person name="Davis S.J."/>
            <person name="Pecinka A."/>
            <person name="Quesneville H."/>
            <person name="Colot V."/>
            <person name="Lysak M.A."/>
            <person name="Weigel D."/>
            <person name="Coupland G."/>
            <person name="Schneeberger K."/>
        </authorList>
    </citation>
    <scope>NUCLEOTIDE SEQUENCE [LARGE SCALE GENOMIC DNA]</scope>
    <source>
        <strain evidence="3">cv. Pajares</strain>
    </source>
</reference>
<gene>
    <name evidence="2" type="ordered locus">AALP_Aa8g269800</name>
</gene>
<dbReference type="AlphaFoldDB" id="A0A087G9P9"/>
<evidence type="ECO:0000313" key="3">
    <source>
        <dbReference type="Proteomes" id="UP000029120"/>
    </source>
</evidence>